<sequence length="68" mass="7606">MPRTCSSTCVLFFVCSDRLLSLSILSVRLLCSPSLVCQFECHFNVNILSPQDVTHLPVRSPLIVSLRL</sequence>
<reference evidence="2" key="1">
    <citation type="submission" date="2018-01" db="EMBL/GenBank/DDBJ databases">
        <title>An insight into the sialome of Amazonian anophelines.</title>
        <authorList>
            <person name="Ribeiro J.M."/>
            <person name="Scarpassa V."/>
            <person name="Calvo E."/>
        </authorList>
    </citation>
    <scope>NUCLEOTIDE SEQUENCE</scope>
</reference>
<dbReference type="AlphaFoldDB" id="A0A2M4D2P6"/>
<evidence type="ECO:0000313" key="2">
    <source>
        <dbReference type="EMBL" id="MBW71781.1"/>
    </source>
</evidence>
<keyword evidence="1" id="KW-0732">Signal</keyword>
<name>A0A2M4D2P6_ANODA</name>
<evidence type="ECO:0000256" key="1">
    <source>
        <dbReference type="SAM" id="SignalP"/>
    </source>
</evidence>
<accession>A0A2M4D2P6</accession>
<protein>
    <submittedName>
        <fullName evidence="2">Putative secreted protein</fullName>
    </submittedName>
</protein>
<dbReference type="EMBL" id="GGFL01007603">
    <property type="protein sequence ID" value="MBW71781.1"/>
    <property type="molecule type" value="Transcribed_RNA"/>
</dbReference>
<proteinExistence type="predicted"/>
<feature type="chain" id="PRO_5014863164" evidence="1">
    <location>
        <begin position="22"/>
        <end position="68"/>
    </location>
</feature>
<feature type="signal peptide" evidence="1">
    <location>
        <begin position="1"/>
        <end position="21"/>
    </location>
</feature>
<organism evidence="2">
    <name type="scientific">Anopheles darlingi</name>
    <name type="common">Mosquito</name>
    <dbReference type="NCBI Taxonomy" id="43151"/>
    <lineage>
        <taxon>Eukaryota</taxon>
        <taxon>Metazoa</taxon>
        <taxon>Ecdysozoa</taxon>
        <taxon>Arthropoda</taxon>
        <taxon>Hexapoda</taxon>
        <taxon>Insecta</taxon>
        <taxon>Pterygota</taxon>
        <taxon>Neoptera</taxon>
        <taxon>Endopterygota</taxon>
        <taxon>Diptera</taxon>
        <taxon>Nematocera</taxon>
        <taxon>Culicoidea</taxon>
        <taxon>Culicidae</taxon>
        <taxon>Anophelinae</taxon>
        <taxon>Anopheles</taxon>
    </lineage>
</organism>